<accession>A0A9W4SVT5</accession>
<organism evidence="1 2">
    <name type="scientific">Funneliformis geosporum</name>
    <dbReference type="NCBI Taxonomy" id="1117311"/>
    <lineage>
        <taxon>Eukaryota</taxon>
        <taxon>Fungi</taxon>
        <taxon>Fungi incertae sedis</taxon>
        <taxon>Mucoromycota</taxon>
        <taxon>Glomeromycotina</taxon>
        <taxon>Glomeromycetes</taxon>
        <taxon>Glomerales</taxon>
        <taxon>Glomeraceae</taxon>
        <taxon>Funneliformis</taxon>
    </lineage>
</organism>
<reference evidence="1" key="1">
    <citation type="submission" date="2022-08" db="EMBL/GenBank/DDBJ databases">
        <authorList>
            <person name="Kallberg Y."/>
            <person name="Tangrot J."/>
            <person name="Rosling A."/>
        </authorList>
    </citation>
    <scope>NUCLEOTIDE SEQUENCE</scope>
    <source>
        <strain evidence="1">Wild A</strain>
    </source>
</reference>
<dbReference type="Proteomes" id="UP001153678">
    <property type="component" value="Unassembled WGS sequence"/>
</dbReference>
<dbReference type="OrthoDB" id="2386348at2759"/>
<name>A0A9W4SVT5_9GLOM</name>
<evidence type="ECO:0000313" key="1">
    <source>
        <dbReference type="EMBL" id="CAI2182695.1"/>
    </source>
</evidence>
<evidence type="ECO:0000313" key="2">
    <source>
        <dbReference type="Proteomes" id="UP001153678"/>
    </source>
</evidence>
<sequence>MVKEDQHHLVKTTDHNHAAEVNRINVIKATNMLKERSQQTNDNPAQVIQAIVNDTS</sequence>
<gene>
    <name evidence="1" type="ORF">FWILDA_LOCUS10707</name>
</gene>
<comment type="caution">
    <text evidence="1">The sequence shown here is derived from an EMBL/GenBank/DDBJ whole genome shotgun (WGS) entry which is preliminary data.</text>
</comment>
<protein>
    <submittedName>
        <fullName evidence="1">19143_t:CDS:1</fullName>
    </submittedName>
</protein>
<dbReference type="AlphaFoldDB" id="A0A9W4SVT5"/>
<keyword evidence="2" id="KW-1185">Reference proteome</keyword>
<dbReference type="EMBL" id="CAMKVN010002809">
    <property type="protein sequence ID" value="CAI2182695.1"/>
    <property type="molecule type" value="Genomic_DNA"/>
</dbReference>
<proteinExistence type="predicted"/>